<reference evidence="2" key="1">
    <citation type="submission" date="2021-11" db="EMBL/GenBank/DDBJ databases">
        <title>Purpureocillium_takamizusanense_genome.</title>
        <authorList>
            <person name="Nguyen N.-H."/>
        </authorList>
    </citation>
    <scope>NUCLEOTIDE SEQUENCE</scope>
    <source>
        <strain evidence="2">PT3</strain>
    </source>
</reference>
<sequence>MKLSTIFLLLSPLGLSAASSPTDHSCGKLGVMTVDRSKLPLNVDPNNIRECADHPEGGSKASRRDPEAAAECWFGKPSGCSSGYCFKTCGNGGEWCWTASNGGYGDWITCKSDSACSTDQACGQGDNCSACGCRC</sequence>
<keyword evidence="1" id="KW-0732">Signal</keyword>
<keyword evidence="3" id="KW-1185">Reference proteome</keyword>
<evidence type="ECO:0008006" key="4">
    <source>
        <dbReference type="Google" id="ProtNLM"/>
    </source>
</evidence>
<proteinExistence type="predicted"/>
<dbReference type="Proteomes" id="UP000829364">
    <property type="component" value="Chromosome 2"/>
</dbReference>
<dbReference type="AlphaFoldDB" id="A0A9Q8QAQ4"/>
<dbReference type="GeneID" id="72063972"/>
<feature type="signal peptide" evidence="1">
    <location>
        <begin position="1"/>
        <end position="18"/>
    </location>
</feature>
<dbReference type="OrthoDB" id="3660930at2759"/>
<dbReference type="EMBL" id="CP086355">
    <property type="protein sequence ID" value="UNI15481.1"/>
    <property type="molecule type" value="Genomic_DNA"/>
</dbReference>
<protein>
    <recommendedName>
        <fullName evidence="4">IDI-2</fullName>
    </recommendedName>
</protein>
<accession>A0A9Q8QAQ4</accession>
<dbReference type="KEGG" id="ptkz:JDV02_002011"/>
<evidence type="ECO:0000313" key="3">
    <source>
        <dbReference type="Proteomes" id="UP000829364"/>
    </source>
</evidence>
<name>A0A9Q8QAQ4_9HYPO</name>
<feature type="chain" id="PRO_5040156334" description="IDI-2" evidence="1">
    <location>
        <begin position="19"/>
        <end position="135"/>
    </location>
</feature>
<evidence type="ECO:0000256" key="1">
    <source>
        <dbReference type="SAM" id="SignalP"/>
    </source>
</evidence>
<organism evidence="2 3">
    <name type="scientific">Purpureocillium takamizusanense</name>
    <dbReference type="NCBI Taxonomy" id="2060973"/>
    <lineage>
        <taxon>Eukaryota</taxon>
        <taxon>Fungi</taxon>
        <taxon>Dikarya</taxon>
        <taxon>Ascomycota</taxon>
        <taxon>Pezizomycotina</taxon>
        <taxon>Sordariomycetes</taxon>
        <taxon>Hypocreomycetidae</taxon>
        <taxon>Hypocreales</taxon>
        <taxon>Ophiocordycipitaceae</taxon>
        <taxon>Purpureocillium</taxon>
    </lineage>
</organism>
<gene>
    <name evidence="2" type="ORF">JDV02_002011</name>
</gene>
<evidence type="ECO:0000313" key="2">
    <source>
        <dbReference type="EMBL" id="UNI15481.1"/>
    </source>
</evidence>
<dbReference type="RefSeq" id="XP_047838962.1">
    <property type="nucleotide sequence ID" value="XM_047982992.1"/>
</dbReference>